<name>A0A1A9AI31_PLAOA</name>
<keyword evidence="4" id="KW-1185">Reference proteome</keyword>
<evidence type="ECO:0000313" key="2">
    <source>
        <dbReference type="EMBL" id="SBT55816.1"/>
    </source>
</evidence>
<protein>
    <submittedName>
        <fullName evidence="2">PIR Superfamily Protein</fullName>
    </submittedName>
</protein>
<dbReference type="EMBL" id="FLRE01000979">
    <property type="protein sequence ID" value="SBT55626.1"/>
    <property type="molecule type" value="Genomic_DNA"/>
</dbReference>
<sequence>MSSAYSFFENFKTYKLYEREMEQKFLGGKHGTQCDSFSSSDRYIGTESANNICIKFKILYDIIKSKKKPPNPISLDDNDFAYLNYWLNSISRNTTVSNKLTIKEFQTQISNVELEFVLDYFDQKLYDFVDNDYNNMILLNDLHEKHGQIFQSTISIEENTQCVEYFQKYINTYKKGIIMCPQDDTSFCKALKHFKKLYEKTFLGEHGMTENCIDRERLQLPTYNDVLLERKNNTIAGTILGSSFGTLFTMVFMYKFTPLGRWIHAKVVTNKEVYSNIYEESEESLLSTSDNDYINSDFNEYHISYNSVTNS</sequence>
<dbReference type="Proteomes" id="UP000078555">
    <property type="component" value="Unassembled WGS sequence"/>
</dbReference>
<proteinExistence type="predicted"/>
<gene>
    <name evidence="2" type="ORF">POVWA1_072470</name>
    <name evidence="1" type="ORF">POVWA2_068980</name>
</gene>
<dbReference type="EMBL" id="FLRD01000890">
    <property type="protein sequence ID" value="SBT55816.1"/>
    <property type="molecule type" value="Genomic_DNA"/>
</dbReference>
<evidence type="ECO:0000313" key="3">
    <source>
        <dbReference type="Proteomes" id="UP000078550"/>
    </source>
</evidence>
<reference evidence="2" key="2">
    <citation type="submission" date="2016-05" db="EMBL/GenBank/DDBJ databases">
        <authorList>
            <person name="Lavstsen T."/>
            <person name="Jespersen J.S."/>
        </authorList>
    </citation>
    <scope>NUCLEOTIDE SEQUENCE [LARGE SCALE GENOMIC DNA]</scope>
</reference>
<accession>A0A1A9AI31</accession>
<dbReference type="Proteomes" id="UP000078550">
    <property type="component" value="Unassembled WGS sequence"/>
</dbReference>
<reference evidence="3 4" key="1">
    <citation type="submission" date="2016-05" db="EMBL/GenBank/DDBJ databases">
        <authorList>
            <person name="Naeem Raeece"/>
        </authorList>
    </citation>
    <scope>NUCLEOTIDE SEQUENCE [LARGE SCALE GENOMIC DNA]</scope>
</reference>
<dbReference type="AlphaFoldDB" id="A0A1A9AI31"/>
<evidence type="ECO:0000313" key="1">
    <source>
        <dbReference type="EMBL" id="SBT55626.1"/>
    </source>
</evidence>
<organism evidence="2 4">
    <name type="scientific">Plasmodium ovale wallikeri</name>
    <dbReference type="NCBI Taxonomy" id="864142"/>
    <lineage>
        <taxon>Eukaryota</taxon>
        <taxon>Sar</taxon>
        <taxon>Alveolata</taxon>
        <taxon>Apicomplexa</taxon>
        <taxon>Aconoidasida</taxon>
        <taxon>Haemosporida</taxon>
        <taxon>Plasmodiidae</taxon>
        <taxon>Plasmodium</taxon>
        <taxon>Plasmodium (Plasmodium)</taxon>
    </lineage>
</organism>
<dbReference type="Pfam" id="PF05795">
    <property type="entry name" value="Plasmodium_Vir"/>
    <property type="match status" value="1"/>
</dbReference>
<evidence type="ECO:0000313" key="4">
    <source>
        <dbReference type="Proteomes" id="UP000078555"/>
    </source>
</evidence>
<dbReference type="InterPro" id="IPR008780">
    <property type="entry name" value="Plasmodium_Vir"/>
</dbReference>